<dbReference type="OrthoDB" id="6199153at2"/>
<feature type="region of interest" description="Disordered" evidence="2">
    <location>
        <begin position="100"/>
        <end position="119"/>
    </location>
</feature>
<evidence type="ECO:0000313" key="5">
    <source>
        <dbReference type="Proteomes" id="UP000199675"/>
    </source>
</evidence>
<keyword evidence="3" id="KW-0472">Membrane</keyword>
<keyword evidence="3" id="KW-1133">Transmembrane helix</keyword>
<evidence type="ECO:0000313" key="4">
    <source>
        <dbReference type="EMBL" id="SDW56874.1"/>
    </source>
</evidence>
<name>A0A1H2UMX7_9GAMM</name>
<dbReference type="RefSeq" id="WP_091812244.1">
    <property type="nucleotide sequence ID" value="NZ_FNNE01000003.1"/>
</dbReference>
<feature type="coiled-coil region" evidence="1">
    <location>
        <begin position="207"/>
        <end position="234"/>
    </location>
</feature>
<reference evidence="4 5" key="1">
    <citation type="submission" date="2016-10" db="EMBL/GenBank/DDBJ databases">
        <authorList>
            <person name="de Groot N.N."/>
        </authorList>
    </citation>
    <scope>NUCLEOTIDE SEQUENCE [LARGE SCALE GENOMIC DNA]</scope>
    <source>
        <strain evidence="4 5">CGMCC 1.7059</strain>
    </source>
</reference>
<evidence type="ECO:0000256" key="1">
    <source>
        <dbReference type="SAM" id="Coils"/>
    </source>
</evidence>
<evidence type="ECO:0000256" key="3">
    <source>
        <dbReference type="SAM" id="Phobius"/>
    </source>
</evidence>
<sequence length="258" mass="29339">MNTTTIVLALAGIVAISIVAIVASQLREKARIQRMRKIATLEDTYRRAQSLLTELPGQYLTTDLKLLLLQRMETACKSLISLKSEKPVAEWLADTQQLKQKVSKGEDKRPPTRIDSPEKSNQVKELLKNLFALIETMHKSGQTDKASAKKNLRYVLFLVHKTHADLHIFQAREHMKHNAIRKAIHEYHLASTEMGKSKDNPLAAKAVKSLRIRIKELEAMANEAQAAKAGDAEQNRLDKEWDTFLEDDSWKKKADYDD</sequence>
<feature type="transmembrane region" description="Helical" evidence="3">
    <location>
        <begin position="6"/>
        <end position="26"/>
    </location>
</feature>
<dbReference type="EMBL" id="FNNE01000003">
    <property type="protein sequence ID" value="SDW56874.1"/>
    <property type="molecule type" value="Genomic_DNA"/>
</dbReference>
<dbReference type="Proteomes" id="UP000199675">
    <property type="component" value="Unassembled WGS sequence"/>
</dbReference>
<accession>A0A1H2UMX7</accession>
<dbReference type="STRING" id="488533.SAMN04487960_103143"/>
<keyword evidence="3" id="KW-0812">Transmembrane</keyword>
<proteinExistence type="predicted"/>
<keyword evidence="5" id="KW-1185">Reference proteome</keyword>
<gene>
    <name evidence="4" type="ORF">SAMN04487960_103143</name>
</gene>
<keyword evidence="1" id="KW-0175">Coiled coil</keyword>
<evidence type="ECO:0000256" key="2">
    <source>
        <dbReference type="SAM" id="MobiDB-lite"/>
    </source>
</evidence>
<feature type="compositionally biased region" description="Basic and acidic residues" evidence="2">
    <location>
        <begin position="103"/>
        <end position="119"/>
    </location>
</feature>
<protein>
    <submittedName>
        <fullName evidence="4">DNA phosphorothioation-dependent restriction protein DptG</fullName>
    </submittedName>
</protein>
<dbReference type="AlphaFoldDB" id="A0A1H2UMX7"/>
<organism evidence="4 5">
    <name type="scientific">Marinobacter mobilis</name>
    <dbReference type="NCBI Taxonomy" id="488533"/>
    <lineage>
        <taxon>Bacteria</taxon>
        <taxon>Pseudomonadati</taxon>
        <taxon>Pseudomonadota</taxon>
        <taxon>Gammaproteobacteria</taxon>
        <taxon>Pseudomonadales</taxon>
        <taxon>Marinobacteraceae</taxon>
        <taxon>Marinobacter</taxon>
    </lineage>
</organism>